<dbReference type="Proteomes" id="UP001185012">
    <property type="component" value="Unassembled WGS sequence"/>
</dbReference>
<dbReference type="Gene3D" id="2.40.10.340">
    <property type="entry name" value="Rod shape-determining protein MreC, domain 1"/>
    <property type="match status" value="1"/>
</dbReference>
<dbReference type="InterPro" id="IPR042175">
    <property type="entry name" value="Cell/Rod_MreC_2"/>
</dbReference>
<dbReference type="NCBIfam" id="TIGR00219">
    <property type="entry name" value="mreC"/>
    <property type="match status" value="1"/>
</dbReference>
<feature type="domain" description="Rod shape-determining protein MreC beta-barrel core" evidence="7">
    <location>
        <begin position="113"/>
        <end position="264"/>
    </location>
</feature>
<evidence type="ECO:0000256" key="3">
    <source>
        <dbReference type="ARBA" id="ARBA00022960"/>
    </source>
</evidence>
<comment type="caution">
    <text evidence="8">The sequence shown here is derived from an EMBL/GenBank/DDBJ whole genome shotgun (WGS) entry which is preliminary data.</text>
</comment>
<dbReference type="EMBL" id="JAVDQG010000005">
    <property type="protein sequence ID" value="MDR6226423.1"/>
    <property type="molecule type" value="Genomic_DNA"/>
</dbReference>
<feature type="compositionally biased region" description="Basic and acidic residues" evidence="6">
    <location>
        <begin position="297"/>
        <end position="306"/>
    </location>
</feature>
<dbReference type="InterPro" id="IPR007221">
    <property type="entry name" value="MreC"/>
</dbReference>
<dbReference type="PIRSF" id="PIRSF038471">
    <property type="entry name" value="MreC"/>
    <property type="match status" value="1"/>
</dbReference>
<reference evidence="8 9" key="1">
    <citation type="submission" date="2023-07" db="EMBL/GenBank/DDBJ databases">
        <title>Genomic Encyclopedia of Type Strains, Phase IV (KMG-IV): sequencing the most valuable type-strain genomes for metagenomic binning, comparative biology and taxonomic classification.</title>
        <authorList>
            <person name="Goeker M."/>
        </authorList>
    </citation>
    <scope>NUCLEOTIDE SEQUENCE [LARGE SCALE GENOMIC DNA]</scope>
    <source>
        <strain evidence="8 9">DSM 45903</strain>
    </source>
</reference>
<accession>A0ABU1INT1</accession>
<evidence type="ECO:0000256" key="4">
    <source>
        <dbReference type="ARBA" id="ARBA00032089"/>
    </source>
</evidence>
<evidence type="ECO:0000256" key="5">
    <source>
        <dbReference type="PIRNR" id="PIRNR038471"/>
    </source>
</evidence>
<proteinExistence type="inferred from homology"/>
<comment type="function">
    <text evidence="5">Involved in formation and maintenance of cell shape.</text>
</comment>
<evidence type="ECO:0000256" key="1">
    <source>
        <dbReference type="ARBA" id="ARBA00009369"/>
    </source>
</evidence>
<keyword evidence="3 5" id="KW-0133">Cell shape</keyword>
<evidence type="ECO:0000313" key="8">
    <source>
        <dbReference type="EMBL" id="MDR6226423.1"/>
    </source>
</evidence>
<keyword evidence="9" id="KW-1185">Reference proteome</keyword>
<protein>
    <recommendedName>
        <fullName evidence="2 5">Cell shape-determining protein MreC</fullName>
    </recommendedName>
    <alternativeName>
        <fullName evidence="4 5">Cell shape protein MreC</fullName>
    </alternativeName>
</protein>
<dbReference type="InterPro" id="IPR042177">
    <property type="entry name" value="Cell/Rod_1"/>
</dbReference>
<dbReference type="InterPro" id="IPR055342">
    <property type="entry name" value="MreC_beta-barrel_core"/>
</dbReference>
<dbReference type="Pfam" id="PF04085">
    <property type="entry name" value="MreC"/>
    <property type="match status" value="1"/>
</dbReference>
<evidence type="ECO:0000256" key="2">
    <source>
        <dbReference type="ARBA" id="ARBA00013855"/>
    </source>
</evidence>
<dbReference type="PANTHER" id="PTHR34138">
    <property type="entry name" value="CELL SHAPE-DETERMINING PROTEIN MREC"/>
    <property type="match status" value="1"/>
</dbReference>
<evidence type="ECO:0000256" key="6">
    <source>
        <dbReference type="SAM" id="MobiDB-lite"/>
    </source>
</evidence>
<dbReference type="PANTHER" id="PTHR34138:SF1">
    <property type="entry name" value="CELL SHAPE-DETERMINING PROTEIN MREC"/>
    <property type="match status" value="1"/>
</dbReference>
<organism evidence="8 9">
    <name type="scientific">Desmospora profundinema</name>
    <dbReference type="NCBI Taxonomy" id="1571184"/>
    <lineage>
        <taxon>Bacteria</taxon>
        <taxon>Bacillati</taxon>
        <taxon>Bacillota</taxon>
        <taxon>Bacilli</taxon>
        <taxon>Bacillales</taxon>
        <taxon>Thermoactinomycetaceae</taxon>
        <taxon>Desmospora</taxon>
    </lineage>
</organism>
<gene>
    <name evidence="8" type="ORF">JOE21_002430</name>
</gene>
<name>A0ABU1INT1_9BACL</name>
<evidence type="ECO:0000313" key="9">
    <source>
        <dbReference type="Proteomes" id="UP001185012"/>
    </source>
</evidence>
<feature type="region of interest" description="Disordered" evidence="6">
    <location>
        <begin position="276"/>
        <end position="306"/>
    </location>
</feature>
<dbReference type="Gene3D" id="2.40.10.350">
    <property type="entry name" value="Rod shape-determining protein MreC, domain 2"/>
    <property type="match status" value="1"/>
</dbReference>
<comment type="similarity">
    <text evidence="1 5">Belongs to the MreC family.</text>
</comment>
<dbReference type="RefSeq" id="WP_309866279.1">
    <property type="nucleotide sequence ID" value="NZ_JAVDQG010000005.1"/>
</dbReference>
<evidence type="ECO:0000259" key="7">
    <source>
        <dbReference type="Pfam" id="PF04085"/>
    </source>
</evidence>
<sequence>MFFRLFANRRLFIFLLSVILLTVTAGMTRGEREHLSWPEAAVKTTVAWVQGLLAKPTHAMTGWWDHASDARKNGQNDLQLQSELERLRQENKQLKEAVGYIDKTEADLITAQVVSRSPDRWNNRMVIDRGTADGVEKDMPVITHEGLIGRVQAATKHMADVVLLTDSGSGPGIAAHIQAGDEEVFGLIEGYDTKTKRLLMKKISSKQKLKEGQLVVTSNMSDIYSGGLLVGTVDEVSQGDFGVDQMVSIKTAARFERLDYVMVVRDPQNIQLQEHQETVQDLEKEDDLPGQQTGGLRPKDRTEGNE</sequence>